<dbReference type="OrthoDB" id="5816387at2759"/>
<evidence type="ECO:0000256" key="3">
    <source>
        <dbReference type="SAM" id="SignalP"/>
    </source>
</evidence>
<dbReference type="AlphaFoldDB" id="A0A2A2JB29"/>
<feature type="region of interest" description="Disordered" evidence="2">
    <location>
        <begin position="24"/>
        <end position="93"/>
    </location>
</feature>
<feature type="chain" id="PRO_5012155087" description="Chondroitin proteoglycan 3" evidence="3">
    <location>
        <begin position="21"/>
        <end position="282"/>
    </location>
</feature>
<organism evidence="4 5">
    <name type="scientific">Diploscapter pachys</name>
    <dbReference type="NCBI Taxonomy" id="2018661"/>
    <lineage>
        <taxon>Eukaryota</taxon>
        <taxon>Metazoa</taxon>
        <taxon>Ecdysozoa</taxon>
        <taxon>Nematoda</taxon>
        <taxon>Chromadorea</taxon>
        <taxon>Rhabditida</taxon>
        <taxon>Rhabditina</taxon>
        <taxon>Rhabditomorpha</taxon>
        <taxon>Rhabditoidea</taxon>
        <taxon>Rhabditidae</taxon>
        <taxon>Diploscapter</taxon>
    </lineage>
</organism>
<feature type="compositionally biased region" description="Low complexity" evidence="2">
    <location>
        <begin position="57"/>
        <end position="76"/>
    </location>
</feature>
<dbReference type="PANTHER" id="PTHR37973">
    <property type="entry name" value="CHONDROITIN PROTEOGLYCAN 3"/>
    <property type="match status" value="1"/>
</dbReference>
<sequence length="282" mass="29212">MRFYVISLLAVALLFAPISARRMRRQAEPETTTESGSETTTDLNSSGTEASGEESGVETSGAETSGAEGSGLESSGVDASGNEASGDVSGEEPIESQVPVLTLSTIQASALTLQAQADIIALQTQSITNQMNLLTQEVQNLEKEAEKLNTQVSNAIIEAGSTPATSTNETLESNSTSTCSLDKACFADSDCNGGTCPGAFVGTCNCNACLQLKACMDDSQCGGFKTACSNVTNTCDCFQAFVNNGFPSFLDAQTSMCNKATCTMDNTDACFGLPCNAGRCIC</sequence>
<feature type="signal peptide" evidence="3">
    <location>
        <begin position="1"/>
        <end position="20"/>
    </location>
</feature>
<comment type="caution">
    <text evidence="4">The sequence shown here is derived from an EMBL/GenBank/DDBJ whole genome shotgun (WGS) entry which is preliminary data.</text>
</comment>
<reference evidence="4 5" key="1">
    <citation type="journal article" date="2017" name="Curr. Biol.">
        <title>Genome architecture and evolution of a unichromosomal asexual nematode.</title>
        <authorList>
            <person name="Fradin H."/>
            <person name="Zegar C."/>
            <person name="Gutwein M."/>
            <person name="Lucas J."/>
            <person name="Kovtun M."/>
            <person name="Corcoran D."/>
            <person name="Baugh L.R."/>
            <person name="Kiontke K."/>
            <person name="Gunsalus K."/>
            <person name="Fitch D.H."/>
            <person name="Piano F."/>
        </authorList>
    </citation>
    <scope>NUCLEOTIDE SEQUENCE [LARGE SCALE GENOMIC DNA]</scope>
    <source>
        <strain evidence="4">PF1309</strain>
    </source>
</reference>
<dbReference type="EMBL" id="LIAE01010557">
    <property type="protein sequence ID" value="PAV58799.1"/>
    <property type="molecule type" value="Genomic_DNA"/>
</dbReference>
<accession>A0A2A2JB29</accession>
<proteinExistence type="predicted"/>
<dbReference type="InterPro" id="IPR039260">
    <property type="entry name" value="Cpg-3"/>
</dbReference>
<evidence type="ECO:0000256" key="2">
    <source>
        <dbReference type="SAM" id="MobiDB-lite"/>
    </source>
</evidence>
<keyword evidence="3" id="KW-0732">Signal</keyword>
<keyword evidence="5" id="KW-1185">Reference proteome</keyword>
<dbReference type="PANTHER" id="PTHR37973:SF1">
    <property type="entry name" value="DICKKOPF_N DOMAIN-CONTAINING PROTEIN"/>
    <property type="match status" value="1"/>
</dbReference>
<dbReference type="STRING" id="2018661.A0A2A2JB29"/>
<feature type="coiled-coil region" evidence="1">
    <location>
        <begin position="124"/>
        <end position="158"/>
    </location>
</feature>
<name>A0A2A2JB29_9BILA</name>
<evidence type="ECO:0008006" key="6">
    <source>
        <dbReference type="Google" id="ProtNLM"/>
    </source>
</evidence>
<dbReference type="Proteomes" id="UP000218231">
    <property type="component" value="Unassembled WGS sequence"/>
</dbReference>
<keyword evidence="1" id="KW-0175">Coiled coil</keyword>
<feature type="compositionally biased region" description="Low complexity" evidence="2">
    <location>
        <begin position="29"/>
        <end position="50"/>
    </location>
</feature>
<gene>
    <name evidence="4" type="ORF">WR25_11885</name>
</gene>
<evidence type="ECO:0000256" key="1">
    <source>
        <dbReference type="SAM" id="Coils"/>
    </source>
</evidence>
<evidence type="ECO:0000313" key="4">
    <source>
        <dbReference type="EMBL" id="PAV58799.1"/>
    </source>
</evidence>
<protein>
    <recommendedName>
        <fullName evidence="6">Chondroitin proteoglycan 3</fullName>
    </recommendedName>
</protein>
<evidence type="ECO:0000313" key="5">
    <source>
        <dbReference type="Proteomes" id="UP000218231"/>
    </source>
</evidence>